<dbReference type="AlphaFoldDB" id="A0ABD7SQW6"/>
<comment type="caution">
    <text evidence="5">The sequence shown here is derived from an EMBL/GenBank/DDBJ whole genome shotgun (WGS) entry which is preliminary data.</text>
</comment>
<evidence type="ECO:0000259" key="4">
    <source>
        <dbReference type="Pfam" id="PF07804"/>
    </source>
</evidence>
<reference evidence="5 6" key="1">
    <citation type="submission" date="2019-06" db="EMBL/GenBank/DDBJ databases">
        <title>Vibrio cholerae phylogeny based on whole-genome sequencing reveals genetic diversity and population strucutre.</title>
        <authorList>
            <person name="Zhiqiu Y."/>
            <person name="Bin L."/>
            <person name="Lingyan J."/>
        </authorList>
    </citation>
    <scope>NUCLEOTIDE SEQUENCE [LARGE SCALE GENOMIC DNA]</scope>
    <source>
        <strain evidence="5 6">N2814</strain>
    </source>
</reference>
<sequence>MTMDLSNKSLISLDELNDQNREQGEYKKGEIKTLLGSNRFQMQLPFTRGDFVKEMPKRQKGMSISGYQPKLSLAINEHGQLSVVTNKALFILKPSPEEFPHLAENEHATMLVMKMLGFDTPPFGLVRFSDPNNLGELAFLIRRYDRLNAGEEAIHQEQLDAAMGVPEKYGKLKDDNEGYVSYEQACKFLLENVESSLKFKRELFNRVLTAYFLGNNDLHLRNIGILLPEHEAPKIAPIYDYVSIAPYSEYIANESSLALPLLASEEGNNRNTSGCLSHCTYTGHDFITFGECIGLNPKLTIKLINGLLAKKDQILGIYRNSFMPNYQILKVEEWIESRIHYLNVLDPVKT</sequence>
<dbReference type="PANTHER" id="PTHR37419">
    <property type="entry name" value="SERINE/THREONINE-PROTEIN KINASE TOXIN HIPA"/>
    <property type="match status" value="1"/>
</dbReference>
<dbReference type="InterPro" id="IPR052028">
    <property type="entry name" value="HipA_Ser/Thr_kinase"/>
</dbReference>
<evidence type="ECO:0000256" key="3">
    <source>
        <dbReference type="ARBA" id="ARBA00022777"/>
    </source>
</evidence>
<feature type="domain" description="HipA-like C-terminal" evidence="4">
    <location>
        <begin position="62"/>
        <end position="296"/>
    </location>
</feature>
<evidence type="ECO:0000313" key="5">
    <source>
        <dbReference type="EMBL" id="TXX67227.1"/>
    </source>
</evidence>
<dbReference type="EMBL" id="VSIJ01000005">
    <property type="protein sequence ID" value="TXX67227.1"/>
    <property type="molecule type" value="Genomic_DNA"/>
</dbReference>
<keyword evidence="3" id="KW-0418">Kinase</keyword>
<accession>A0ABD7SQW6</accession>
<name>A0ABD7SQW6_VIBCL</name>
<evidence type="ECO:0000313" key="6">
    <source>
        <dbReference type="Proteomes" id="UP000323819"/>
    </source>
</evidence>
<organism evidence="5 6">
    <name type="scientific">Vibrio cholerae</name>
    <dbReference type="NCBI Taxonomy" id="666"/>
    <lineage>
        <taxon>Bacteria</taxon>
        <taxon>Pseudomonadati</taxon>
        <taxon>Pseudomonadota</taxon>
        <taxon>Gammaproteobacteria</taxon>
        <taxon>Vibrionales</taxon>
        <taxon>Vibrionaceae</taxon>
        <taxon>Vibrio</taxon>
    </lineage>
</organism>
<dbReference type="GO" id="GO:0016301">
    <property type="term" value="F:kinase activity"/>
    <property type="evidence" value="ECO:0007669"/>
    <property type="project" value="UniProtKB-KW"/>
</dbReference>
<dbReference type="RefSeq" id="WP_148521360.1">
    <property type="nucleotide sequence ID" value="NZ_VSIJ01000005.1"/>
</dbReference>
<dbReference type="Proteomes" id="UP000323819">
    <property type="component" value="Unassembled WGS sequence"/>
</dbReference>
<comment type="similarity">
    <text evidence="1">Belongs to the HipA Ser/Thr kinase family.</text>
</comment>
<dbReference type="InterPro" id="IPR012893">
    <property type="entry name" value="HipA-like_C"/>
</dbReference>
<dbReference type="Pfam" id="PF07804">
    <property type="entry name" value="HipA_C"/>
    <property type="match status" value="1"/>
</dbReference>
<evidence type="ECO:0000256" key="1">
    <source>
        <dbReference type="ARBA" id="ARBA00010164"/>
    </source>
</evidence>
<keyword evidence="2" id="KW-0808">Transferase</keyword>
<proteinExistence type="inferred from homology"/>
<evidence type="ECO:0000256" key="2">
    <source>
        <dbReference type="ARBA" id="ARBA00022679"/>
    </source>
</evidence>
<gene>
    <name evidence="5" type="ORF">FXF03_01250</name>
</gene>
<dbReference type="PANTHER" id="PTHR37419:SF6">
    <property type="entry name" value="KINASE HI_0665-RELATED"/>
    <property type="match status" value="1"/>
</dbReference>
<protein>
    <submittedName>
        <fullName evidence="5">HipA domain-containing protein</fullName>
    </submittedName>
</protein>
<dbReference type="Gene3D" id="1.10.1070.20">
    <property type="match status" value="1"/>
</dbReference>